<organism evidence="2">
    <name type="scientific">Picea sitchensis</name>
    <name type="common">Sitka spruce</name>
    <name type="synonym">Pinus sitchensis</name>
    <dbReference type="NCBI Taxonomy" id="3332"/>
    <lineage>
        <taxon>Eukaryota</taxon>
        <taxon>Viridiplantae</taxon>
        <taxon>Streptophyta</taxon>
        <taxon>Embryophyta</taxon>
        <taxon>Tracheophyta</taxon>
        <taxon>Spermatophyta</taxon>
        <taxon>Pinopsida</taxon>
        <taxon>Pinidae</taxon>
        <taxon>Conifers I</taxon>
        <taxon>Pinales</taxon>
        <taxon>Pinaceae</taxon>
        <taxon>Picea</taxon>
    </lineage>
</organism>
<keyword evidence="1" id="KW-0812">Transmembrane</keyword>
<evidence type="ECO:0000313" key="2">
    <source>
        <dbReference type="EMBL" id="ABK23655.1"/>
    </source>
</evidence>
<accession>A9NSP4</accession>
<keyword evidence="1" id="KW-1133">Transmembrane helix</keyword>
<proteinExistence type="evidence at transcript level"/>
<keyword evidence="1" id="KW-0472">Membrane</keyword>
<name>A9NSP4_PICSI</name>
<reference evidence="2" key="1">
    <citation type="journal article" date="2008" name="BMC Genomics">
        <title>A conifer genomics resource of 200,000 spruce (Picea spp.) ESTs and 6,464 high-quality, sequence-finished full-length cDNAs for Sitka spruce (Picea sitchensis).</title>
        <authorList>
            <person name="Ralph S.G."/>
            <person name="Chun H.J."/>
            <person name="Kolosova N."/>
            <person name="Cooper D."/>
            <person name="Oddy C."/>
            <person name="Ritland C.E."/>
            <person name="Kirkpatrick R."/>
            <person name="Moore R."/>
            <person name="Barber S."/>
            <person name="Holt R.A."/>
            <person name="Jones S.J."/>
            <person name="Marra M.A."/>
            <person name="Douglas C.J."/>
            <person name="Ritland K."/>
            <person name="Bohlmann J."/>
        </authorList>
    </citation>
    <scope>NUCLEOTIDE SEQUENCE</scope>
    <source>
        <tissue evidence="2">Green portion of the leader tissue</tissue>
    </source>
</reference>
<evidence type="ECO:0000256" key="1">
    <source>
        <dbReference type="SAM" id="Phobius"/>
    </source>
</evidence>
<protein>
    <submittedName>
        <fullName evidence="2">Uncharacterized protein</fullName>
    </submittedName>
</protein>
<dbReference type="AlphaFoldDB" id="A9NSP4"/>
<dbReference type="EMBL" id="EF084335">
    <property type="protein sequence ID" value="ABK23655.1"/>
    <property type="molecule type" value="mRNA"/>
</dbReference>
<feature type="transmembrane region" description="Helical" evidence="1">
    <location>
        <begin position="12"/>
        <end position="28"/>
    </location>
</feature>
<dbReference type="PROSITE" id="PS51257">
    <property type="entry name" value="PROKAR_LIPOPROTEIN"/>
    <property type="match status" value="1"/>
</dbReference>
<sequence length="44" mass="5157">MILITRVRQQPFFFFIFISSCLILSVNKRNNRYIGLPLQVLGSI</sequence>